<accession>A0ACB7ZX93</accession>
<sequence>HLEDLQNAQAFIDALKDASLDSNDVDADVLYQLRNPFTSLLDLSDPHLRLSIDLFLAVSNASQATYTSARDAIVRCYPENADKILSFSQIQQKIAQLSSVVPIIRHCCPNICVAYTGPFNDMI</sequence>
<proteinExistence type="predicted"/>
<evidence type="ECO:0000313" key="1">
    <source>
        <dbReference type="EMBL" id="KAH7905502.1"/>
    </source>
</evidence>
<evidence type="ECO:0000313" key="2">
    <source>
        <dbReference type="Proteomes" id="UP000790377"/>
    </source>
</evidence>
<name>A0ACB7ZX93_9AGAM</name>
<organism evidence="1 2">
    <name type="scientific">Hygrophoropsis aurantiaca</name>
    <dbReference type="NCBI Taxonomy" id="72124"/>
    <lineage>
        <taxon>Eukaryota</taxon>
        <taxon>Fungi</taxon>
        <taxon>Dikarya</taxon>
        <taxon>Basidiomycota</taxon>
        <taxon>Agaricomycotina</taxon>
        <taxon>Agaricomycetes</taxon>
        <taxon>Agaricomycetidae</taxon>
        <taxon>Boletales</taxon>
        <taxon>Coniophorineae</taxon>
        <taxon>Hygrophoropsidaceae</taxon>
        <taxon>Hygrophoropsis</taxon>
    </lineage>
</organism>
<dbReference type="EMBL" id="MU268177">
    <property type="protein sequence ID" value="KAH7905502.1"/>
    <property type="molecule type" value="Genomic_DNA"/>
</dbReference>
<protein>
    <submittedName>
        <fullName evidence="1">Uncharacterized protein</fullName>
    </submittedName>
</protein>
<reference evidence="1" key="1">
    <citation type="journal article" date="2021" name="New Phytol.">
        <title>Evolutionary innovations through gain and loss of genes in the ectomycorrhizal Boletales.</title>
        <authorList>
            <person name="Wu G."/>
            <person name="Miyauchi S."/>
            <person name="Morin E."/>
            <person name="Kuo A."/>
            <person name="Drula E."/>
            <person name="Varga T."/>
            <person name="Kohler A."/>
            <person name="Feng B."/>
            <person name="Cao Y."/>
            <person name="Lipzen A."/>
            <person name="Daum C."/>
            <person name="Hundley H."/>
            <person name="Pangilinan J."/>
            <person name="Johnson J."/>
            <person name="Barry K."/>
            <person name="LaButti K."/>
            <person name="Ng V."/>
            <person name="Ahrendt S."/>
            <person name="Min B."/>
            <person name="Choi I.G."/>
            <person name="Park H."/>
            <person name="Plett J.M."/>
            <person name="Magnuson J."/>
            <person name="Spatafora J.W."/>
            <person name="Nagy L.G."/>
            <person name="Henrissat B."/>
            <person name="Grigoriev I.V."/>
            <person name="Yang Z.L."/>
            <person name="Xu J."/>
            <person name="Martin F.M."/>
        </authorList>
    </citation>
    <scope>NUCLEOTIDE SEQUENCE</scope>
    <source>
        <strain evidence="1">ATCC 28755</strain>
    </source>
</reference>
<comment type="caution">
    <text evidence="1">The sequence shown here is derived from an EMBL/GenBank/DDBJ whole genome shotgun (WGS) entry which is preliminary data.</text>
</comment>
<gene>
    <name evidence="1" type="ORF">BJ138DRAFT_1017617</name>
</gene>
<feature type="non-terminal residue" evidence="1">
    <location>
        <position position="1"/>
    </location>
</feature>
<dbReference type="Proteomes" id="UP000790377">
    <property type="component" value="Unassembled WGS sequence"/>
</dbReference>
<keyword evidence="2" id="KW-1185">Reference proteome</keyword>